<reference evidence="2 3" key="2">
    <citation type="journal article" date="2013" name="Plant Cell Physiol.">
        <title>Rice Annotation Project Database (RAP-DB): an integrative and interactive database for rice genomics.</title>
        <authorList>
            <person name="Sakai H."/>
            <person name="Lee S.S."/>
            <person name="Tanaka T."/>
            <person name="Numa H."/>
            <person name="Kim J."/>
            <person name="Kawahara Y."/>
            <person name="Wakimoto H."/>
            <person name="Yang C.C."/>
            <person name="Iwamoto M."/>
            <person name="Abe T."/>
            <person name="Yamada Y."/>
            <person name="Muto A."/>
            <person name="Inokuchi H."/>
            <person name="Ikemura T."/>
            <person name="Matsumoto T."/>
            <person name="Sasaki T."/>
            <person name="Itoh T."/>
        </authorList>
    </citation>
    <scope>NUCLEOTIDE SEQUENCE [LARGE SCALE GENOMIC DNA]</scope>
    <source>
        <strain evidence="3">cv. Nipponbare</strain>
    </source>
</reference>
<dbReference type="Proteomes" id="UP000059680">
    <property type="component" value="Chromosome 7"/>
</dbReference>
<feature type="region of interest" description="Disordered" evidence="1">
    <location>
        <begin position="74"/>
        <end position="105"/>
    </location>
</feature>
<evidence type="ECO:0000313" key="2">
    <source>
        <dbReference type="EMBL" id="BAT01237.1"/>
    </source>
</evidence>
<reference evidence="2 3" key="3">
    <citation type="journal article" date="2013" name="Rice">
        <title>Improvement of the Oryza sativa Nipponbare reference genome using next generation sequence and optical map data.</title>
        <authorList>
            <person name="Kawahara Y."/>
            <person name="de la Bastide M."/>
            <person name="Hamilton J.P."/>
            <person name="Kanamori H."/>
            <person name="McCombie W.R."/>
            <person name="Ouyang S."/>
            <person name="Schwartz D.C."/>
            <person name="Tanaka T."/>
            <person name="Wu J."/>
            <person name="Zhou S."/>
            <person name="Childs K.L."/>
            <person name="Davidson R.M."/>
            <person name="Lin H."/>
            <person name="Quesada-Ocampo L."/>
            <person name="Vaillancourt B."/>
            <person name="Sakai H."/>
            <person name="Lee S.S."/>
            <person name="Kim J."/>
            <person name="Numa H."/>
            <person name="Itoh T."/>
            <person name="Buell C.R."/>
            <person name="Matsumoto T."/>
        </authorList>
    </citation>
    <scope>NUCLEOTIDE SEQUENCE [LARGE SCALE GENOMIC DNA]</scope>
    <source>
        <strain evidence="3">cv. Nipponbare</strain>
    </source>
</reference>
<dbReference type="AlphaFoldDB" id="A0A0P0X587"/>
<dbReference type="PaxDb" id="39947-A0A0P0X587"/>
<name>A0A0P0X587_ORYSJ</name>
<evidence type="ECO:0000313" key="3">
    <source>
        <dbReference type="Proteomes" id="UP000059680"/>
    </source>
</evidence>
<protein>
    <submittedName>
        <fullName evidence="2">Os07g0435200 protein</fullName>
    </submittedName>
</protein>
<dbReference type="InParanoid" id="A0A0P0X587"/>
<dbReference type="EMBL" id="AP014963">
    <property type="protein sequence ID" value="BAT01237.1"/>
    <property type="molecule type" value="Genomic_DNA"/>
</dbReference>
<reference evidence="3" key="1">
    <citation type="journal article" date="2005" name="Nature">
        <title>The map-based sequence of the rice genome.</title>
        <authorList>
            <consortium name="International rice genome sequencing project (IRGSP)"/>
            <person name="Matsumoto T."/>
            <person name="Wu J."/>
            <person name="Kanamori H."/>
            <person name="Katayose Y."/>
            <person name="Fujisawa M."/>
            <person name="Namiki N."/>
            <person name="Mizuno H."/>
            <person name="Yamamoto K."/>
            <person name="Antonio B.A."/>
            <person name="Baba T."/>
            <person name="Sakata K."/>
            <person name="Nagamura Y."/>
            <person name="Aoki H."/>
            <person name="Arikawa K."/>
            <person name="Arita K."/>
            <person name="Bito T."/>
            <person name="Chiden Y."/>
            <person name="Fujitsuka N."/>
            <person name="Fukunaka R."/>
            <person name="Hamada M."/>
            <person name="Harada C."/>
            <person name="Hayashi A."/>
            <person name="Hijishita S."/>
            <person name="Honda M."/>
            <person name="Hosokawa S."/>
            <person name="Ichikawa Y."/>
            <person name="Idonuma A."/>
            <person name="Iijima M."/>
            <person name="Ikeda M."/>
            <person name="Ikeno M."/>
            <person name="Ito K."/>
            <person name="Ito S."/>
            <person name="Ito T."/>
            <person name="Ito Y."/>
            <person name="Ito Y."/>
            <person name="Iwabuchi A."/>
            <person name="Kamiya K."/>
            <person name="Karasawa W."/>
            <person name="Kurita K."/>
            <person name="Katagiri S."/>
            <person name="Kikuta A."/>
            <person name="Kobayashi H."/>
            <person name="Kobayashi N."/>
            <person name="Machita K."/>
            <person name="Maehara T."/>
            <person name="Masukawa M."/>
            <person name="Mizubayashi T."/>
            <person name="Mukai Y."/>
            <person name="Nagasaki H."/>
            <person name="Nagata Y."/>
            <person name="Naito S."/>
            <person name="Nakashima M."/>
            <person name="Nakama Y."/>
            <person name="Nakamichi Y."/>
            <person name="Nakamura M."/>
            <person name="Meguro A."/>
            <person name="Negishi M."/>
            <person name="Ohta I."/>
            <person name="Ohta T."/>
            <person name="Okamoto M."/>
            <person name="Ono N."/>
            <person name="Saji S."/>
            <person name="Sakaguchi M."/>
            <person name="Sakai K."/>
            <person name="Shibata M."/>
            <person name="Shimokawa T."/>
            <person name="Song J."/>
            <person name="Takazaki Y."/>
            <person name="Terasawa K."/>
            <person name="Tsugane M."/>
            <person name="Tsuji K."/>
            <person name="Ueda S."/>
            <person name="Waki K."/>
            <person name="Yamagata H."/>
            <person name="Yamamoto M."/>
            <person name="Yamamoto S."/>
            <person name="Yamane H."/>
            <person name="Yoshiki S."/>
            <person name="Yoshihara R."/>
            <person name="Yukawa K."/>
            <person name="Zhong H."/>
            <person name="Yano M."/>
            <person name="Yuan Q."/>
            <person name="Ouyang S."/>
            <person name="Liu J."/>
            <person name="Jones K.M."/>
            <person name="Gansberger K."/>
            <person name="Moffat K."/>
            <person name="Hill J."/>
            <person name="Bera J."/>
            <person name="Fadrosh D."/>
            <person name="Jin S."/>
            <person name="Johri S."/>
            <person name="Kim M."/>
            <person name="Overton L."/>
            <person name="Reardon M."/>
            <person name="Tsitrin T."/>
            <person name="Vuong H."/>
            <person name="Weaver B."/>
            <person name="Ciecko A."/>
            <person name="Tallon L."/>
            <person name="Jackson J."/>
            <person name="Pai G."/>
            <person name="Aken S.V."/>
            <person name="Utterback T."/>
            <person name="Reidmuller S."/>
            <person name="Feldblyum T."/>
            <person name="Hsiao J."/>
            <person name="Zismann V."/>
            <person name="Iobst S."/>
            <person name="de Vazeille A.R."/>
            <person name="Buell C.R."/>
            <person name="Ying K."/>
            <person name="Li Y."/>
            <person name="Lu T."/>
            <person name="Huang Y."/>
            <person name="Zhao Q."/>
            <person name="Feng Q."/>
            <person name="Zhang L."/>
            <person name="Zhu J."/>
            <person name="Weng Q."/>
            <person name="Mu J."/>
            <person name="Lu Y."/>
            <person name="Fan D."/>
            <person name="Liu Y."/>
            <person name="Guan J."/>
            <person name="Zhang Y."/>
            <person name="Yu S."/>
            <person name="Liu X."/>
            <person name="Zhang Y."/>
            <person name="Hong G."/>
            <person name="Han B."/>
            <person name="Choisne N."/>
            <person name="Demange N."/>
            <person name="Orjeda G."/>
            <person name="Samain S."/>
            <person name="Cattolico L."/>
            <person name="Pelletier E."/>
            <person name="Couloux A."/>
            <person name="Segurens B."/>
            <person name="Wincker P."/>
            <person name="D'Hont A."/>
            <person name="Scarpelli C."/>
            <person name="Weissenbach J."/>
            <person name="Salanoubat M."/>
            <person name="Quetier F."/>
            <person name="Yu Y."/>
            <person name="Kim H.R."/>
            <person name="Rambo T."/>
            <person name="Currie J."/>
            <person name="Collura K."/>
            <person name="Luo M."/>
            <person name="Yang T."/>
            <person name="Ammiraju J.S.S."/>
            <person name="Engler F."/>
            <person name="Soderlund C."/>
            <person name="Wing R.A."/>
            <person name="Palmer L.E."/>
            <person name="de la Bastide M."/>
            <person name="Spiegel L."/>
            <person name="Nascimento L."/>
            <person name="Zutavern T."/>
            <person name="O'Shaughnessy A."/>
            <person name="Dike S."/>
            <person name="Dedhia N."/>
            <person name="Preston R."/>
            <person name="Balija V."/>
            <person name="McCombie W.R."/>
            <person name="Chow T."/>
            <person name="Chen H."/>
            <person name="Chung M."/>
            <person name="Chen C."/>
            <person name="Shaw J."/>
            <person name="Wu H."/>
            <person name="Hsiao K."/>
            <person name="Chao Y."/>
            <person name="Chu M."/>
            <person name="Cheng C."/>
            <person name="Hour A."/>
            <person name="Lee P."/>
            <person name="Lin S."/>
            <person name="Lin Y."/>
            <person name="Liou J."/>
            <person name="Liu S."/>
            <person name="Hsing Y."/>
            <person name="Raghuvanshi S."/>
            <person name="Mohanty A."/>
            <person name="Bharti A.K."/>
            <person name="Gaur A."/>
            <person name="Gupta V."/>
            <person name="Kumar D."/>
            <person name="Ravi V."/>
            <person name="Vij S."/>
            <person name="Kapur A."/>
            <person name="Khurana P."/>
            <person name="Khurana P."/>
            <person name="Khurana J.P."/>
            <person name="Tyagi A.K."/>
            <person name="Gaikwad K."/>
            <person name="Singh A."/>
            <person name="Dalal V."/>
            <person name="Srivastava S."/>
            <person name="Dixit A."/>
            <person name="Pal A.K."/>
            <person name="Ghazi I.A."/>
            <person name="Yadav M."/>
            <person name="Pandit A."/>
            <person name="Bhargava A."/>
            <person name="Sureshbabu K."/>
            <person name="Batra K."/>
            <person name="Sharma T.R."/>
            <person name="Mohapatra T."/>
            <person name="Singh N.K."/>
            <person name="Messing J."/>
            <person name="Nelson A.B."/>
            <person name="Fuks G."/>
            <person name="Kavchok S."/>
            <person name="Keizer G."/>
            <person name="Linton E."/>
            <person name="Llaca V."/>
            <person name="Song R."/>
            <person name="Tanyolac B."/>
            <person name="Young S."/>
            <person name="Ho-Il K."/>
            <person name="Hahn J.H."/>
            <person name="Sangsakoo G."/>
            <person name="Vanavichit A."/>
            <person name="de Mattos Luiz.A.T."/>
            <person name="Zimmer P.D."/>
            <person name="Malone G."/>
            <person name="Dellagostin O."/>
            <person name="de Oliveira A.C."/>
            <person name="Bevan M."/>
            <person name="Bancroft I."/>
            <person name="Minx P."/>
            <person name="Cordum H."/>
            <person name="Wilson R."/>
            <person name="Cheng Z."/>
            <person name="Jin W."/>
            <person name="Jiang J."/>
            <person name="Leong S.A."/>
            <person name="Iwama H."/>
            <person name="Gojobori T."/>
            <person name="Itoh T."/>
            <person name="Niimura Y."/>
            <person name="Fujii Y."/>
            <person name="Habara T."/>
            <person name="Sakai H."/>
            <person name="Sato Y."/>
            <person name="Wilson G."/>
            <person name="Kumar K."/>
            <person name="McCouch S."/>
            <person name="Juretic N."/>
            <person name="Hoen D."/>
            <person name="Wright S."/>
            <person name="Bruskiewich R."/>
            <person name="Bureau T."/>
            <person name="Miyao A."/>
            <person name="Hirochika H."/>
            <person name="Nishikawa T."/>
            <person name="Kadowaki K."/>
            <person name="Sugiura M."/>
            <person name="Burr B."/>
            <person name="Sasaki T."/>
        </authorList>
    </citation>
    <scope>NUCLEOTIDE SEQUENCE [LARGE SCALE GENOMIC DNA]</scope>
    <source>
        <strain evidence="3">cv. Nipponbare</strain>
    </source>
</reference>
<proteinExistence type="predicted"/>
<gene>
    <name evidence="2" type="ordered locus">Os07g0435200</name>
    <name evidence="2" type="ORF">OSNPB_070435200</name>
</gene>
<accession>A0A0P0X587</accession>
<evidence type="ECO:0000256" key="1">
    <source>
        <dbReference type="SAM" id="MobiDB-lite"/>
    </source>
</evidence>
<sequence length="146" mass="15181">MSPCVRTSPFQAVGCIGGVHALGEDSAPSTRVGWKRGGLAPTMALEATEGGGPLSWGGSIAAAGHRKERKVELQHQGRVAPTSASRLPPTTPLPRAAGAPSRTMTTLSSSALLLTSSSVQLRSSPVLLLQPPSMGPLILRPRRCRR</sequence>
<keyword evidence="3" id="KW-1185">Reference proteome</keyword>
<organism evidence="2 3">
    <name type="scientific">Oryza sativa subsp. japonica</name>
    <name type="common">Rice</name>
    <dbReference type="NCBI Taxonomy" id="39947"/>
    <lineage>
        <taxon>Eukaryota</taxon>
        <taxon>Viridiplantae</taxon>
        <taxon>Streptophyta</taxon>
        <taxon>Embryophyta</taxon>
        <taxon>Tracheophyta</taxon>
        <taxon>Spermatophyta</taxon>
        <taxon>Magnoliopsida</taxon>
        <taxon>Liliopsida</taxon>
        <taxon>Poales</taxon>
        <taxon>Poaceae</taxon>
        <taxon>BOP clade</taxon>
        <taxon>Oryzoideae</taxon>
        <taxon>Oryzeae</taxon>
        <taxon>Oryzinae</taxon>
        <taxon>Oryza</taxon>
        <taxon>Oryza sativa</taxon>
    </lineage>
</organism>